<sequence length="158" mass="18074">MSETTTLKVGGAEVTVETSALFRAWLEKHLGQHIQPSFAIQAARPGERYAGSIIEPSGRMRHTFLLPGDEKVPDWNAGMAWAKDCGGDLPDRVEQAMLNAYLSDEFKPEAYWSNTQHAGYSYNAWYQHFDDGYHYYYYRKSAELRVRAVRRVFSDSVI</sequence>
<protein>
    <recommendedName>
        <fullName evidence="2">DUF1566 domain-containing protein</fullName>
    </recommendedName>
</protein>
<proteinExistence type="predicted"/>
<gene>
    <name evidence="1" type="ORF">GALL_71760</name>
</gene>
<name>A0A1J5T418_9ZZZZ</name>
<comment type="caution">
    <text evidence="1">The sequence shown here is derived from an EMBL/GenBank/DDBJ whole genome shotgun (WGS) entry which is preliminary data.</text>
</comment>
<evidence type="ECO:0000313" key="1">
    <source>
        <dbReference type="EMBL" id="OIR11005.1"/>
    </source>
</evidence>
<organism evidence="1">
    <name type="scientific">mine drainage metagenome</name>
    <dbReference type="NCBI Taxonomy" id="410659"/>
    <lineage>
        <taxon>unclassified sequences</taxon>
        <taxon>metagenomes</taxon>
        <taxon>ecological metagenomes</taxon>
    </lineage>
</organism>
<dbReference type="AlphaFoldDB" id="A0A1J5T418"/>
<reference evidence="1" key="1">
    <citation type="submission" date="2016-10" db="EMBL/GenBank/DDBJ databases">
        <title>Sequence of Gallionella enrichment culture.</title>
        <authorList>
            <person name="Poehlein A."/>
            <person name="Muehling M."/>
            <person name="Daniel R."/>
        </authorList>
    </citation>
    <scope>NUCLEOTIDE SEQUENCE</scope>
</reference>
<evidence type="ECO:0008006" key="2">
    <source>
        <dbReference type="Google" id="ProtNLM"/>
    </source>
</evidence>
<accession>A0A1J5T418</accession>
<dbReference type="EMBL" id="MLJW01000021">
    <property type="protein sequence ID" value="OIR11005.1"/>
    <property type="molecule type" value="Genomic_DNA"/>
</dbReference>